<evidence type="ECO:0000256" key="6">
    <source>
        <dbReference type="ARBA" id="ARBA00022989"/>
    </source>
</evidence>
<organism evidence="16 17">
    <name type="scientific">Microcaecilia unicolor</name>
    <dbReference type="NCBI Taxonomy" id="1415580"/>
    <lineage>
        <taxon>Eukaryota</taxon>
        <taxon>Metazoa</taxon>
        <taxon>Chordata</taxon>
        <taxon>Craniata</taxon>
        <taxon>Vertebrata</taxon>
        <taxon>Euteleostomi</taxon>
        <taxon>Amphibia</taxon>
        <taxon>Gymnophiona</taxon>
        <taxon>Siphonopidae</taxon>
        <taxon>Microcaecilia</taxon>
    </lineage>
</organism>
<feature type="transmembrane region" description="Helical" evidence="14">
    <location>
        <begin position="102"/>
        <end position="120"/>
    </location>
</feature>
<name>A0A6P7WW37_9AMPH</name>
<dbReference type="AlphaFoldDB" id="A0A6P7WW37"/>
<dbReference type="InterPro" id="IPR000276">
    <property type="entry name" value="GPCR_Rhodpsn"/>
</dbReference>
<dbReference type="PANTHER" id="PTHR24242">
    <property type="entry name" value="G-PROTEIN COUPLED RECEPTOR"/>
    <property type="match status" value="1"/>
</dbReference>
<gene>
    <name evidence="17" type="primary">LOC115457185</name>
</gene>
<dbReference type="FunFam" id="1.20.1070.10:FF:000001">
    <property type="entry name" value="Olfactory receptor"/>
    <property type="match status" value="1"/>
</dbReference>
<keyword evidence="10 13" id="KW-0675">Receptor</keyword>
<evidence type="ECO:0000256" key="9">
    <source>
        <dbReference type="ARBA" id="ARBA00023157"/>
    </source>
</evidence>
<dbReference type="OrthoDB" id="9444602at2759"/>
<comment type="similarity">
    <text evidence="13">Belongs to the G-protein coupled receptor 1 family.</text>
</comment>
<evidence type="ECO:0000256" key="7">
    <source>
        <dbReference type="ARBA" id="ARBA00023040"/>
    </source>
</evidence>
<dbReference type="PROSITE" id="PS00237">
    <property type="entry name" value="G_PROTEIN_RECEP_F1_1"/>
    <property type="match status" value="1"/>
</dbReference>
<keyword evidence="2 14" id="KW-1003">Cell membrane</keyword>
<evidence type="ECO:0000256" key="13">
    <source>
        <dbReference type="RuleBase" id="RU000688"/>
    </source>
</evidence>
<proteinExistence type="inferred from homology"/>
<feature type="transmembrane region" description="Helical" evidence="14">
    <location>
        <begin position="237"/>
        <end position="260"/>
    </location>
</feature>
<dbReference type="InterPro" id="IPR000725">
    <property type="entry name" value="Olfact_rcpt"/>
</dbReference>
<dbReference type="InterPro" id="IPR017452">
    <property type="entry name" value="GPCR_Rhodpsn_7TM"/>
</dbReference>
<keyword evidence="7 13" id="KW-0297">G-protein coupled receptor</keyword>
<dbReference type="PRINTS" id="PR00237">
    <property type="entry name" value="GPCRRHODOPSN"/>
</dbReference>
<dbReference type="GO" id="GO:0004930">
    <property type="term" value="F:G protein-coupled receptor activity"/>
    <property type="evidence" value="ECO:0007669"/>
    <property type="project" value="UniProtKB-KW"/>
</dbReference>
<evidence type="ECO:0000256" key="3">
    <source>
        <dbReference type="ARBA" id="ARBA00022606"/>
    </source>
</evidence>
<comment type="subcellular location">
    <subcellularLocation>
        <location evidence="1 14">Cell membrane</location>
        <topology evidence="1 14">Multi-pass membrane protein</topology>
    </subcellularLocation>
</comment>
<dbReference type="GeneID" id="115457185"/>
<dbReference type="Gene3D" id="1.20.1070.10">
    <property type="entry name" value="Rhodopsin 7-helix transmembrane proteins"/>
    <property type="match status" value="1"/>
</dbReference>
<dbReference type="KEGG" id="muo:115457185"/>
<dbReference type="GO" id="GO:0004984">
    <property type="term" value="F:olfactory receptor activity"/>
    <property type="evidence" value="ECO:0007669"/>
    <property type="project" value="InterPro"/>
</dbReference>
<feature type="transmembrane region" description="Helical" evidence="14">
    <location>
        <begin position="272"/>
        <end position="292"/>
    </location>
</feature>
<keyword evidence="12 13" id="KW-0807">Transducer</keyword>
<dbReference type="Pfam" id="PF13853">
    <property type="entry name" value="7tm_4"/>
    <property type="match status" value="1"/>
</dbReference>
<evidence type="ECO:0000256" key="12">
    <source>
        <dbReference type="ARBA" id="ARBA00023224"/>
    </source>
</evidence>
<feature type="transmembrane region" description="Helical" evidence="14">
    <location>
        <begin position="60"/>
        <end position="82"/>
    </location>
</feature>
<keyword evidence="4 13" id="KW-0812">Transmembrane</keyword>
<protein>
    <recommendedName>
        <fullName evidence="14">Olfactory receptor</fullName>
    </recommendedName>
</protein>
<feature type="transmembrane region" description="Helical" evidence="14">
    <location>
        <begin position="25"/>
        <end position="48"/>
    </location>
</feature>
<dbReference type="PROSITE" id="PS50262">
    <property type="entry name" value="G_PROTEIN_RECEP_F1_2"/>
    <property type="match status" value="1"/>
</dbReference>
<keyword evidence="5 14" id="KW-0552">Olfaction</keyword>
<keyword evidence="16" id="KW-1185">Reference proteome</keyword>
<evidence type="ECO:0000256" key="11">
    <source>
        <dbReference type="ARBA" id="ARBA00023180"/>
    </source>
</evidence>
<feature type="transmembrane region" description="Helical" evidence="14">
    <location>
        <begin position="140"/>
        <end position="161"/>
    </location>
</feature>
<keyword evidence="6 14" id="KW-1133">Transmembrane helix</keyword>
<evidence type="ECO:0000313" key="16">
    <source>
        <dbReference type="Proteomes" id="UP000515156"/>
    </source>
</evidence>
<feature type="domain" description="G-protein coupled receptors family 1 profile" evidence="15">
    <location>
        <begin position="41"/>
        <end position="290"/>
    </location>
</feature>
<reference evidence="17" key="1">
    <citation type="submission" date="2025-08" db="UniProtKB">
        <authorList>
            <consortium name="RefSeq"/>
        </authorList>
    </citation>
    <scope>IDENTIFICATION</scope>
</reference>
<keyword evidence="9" id="KW-1015">Disulfide bond</keyword>
<dbReference type="PANTHER" id="PTHR24242:SF415">
    <property type="entry name" value="OLFACTORY RECEPTOR"/>
    <property type="match status" value="1"/>
</dbReference>
<accession>A0A6P7WW37</accession>
<dbReference type="GO" id="GO:0005886">
    <property type="term" value="C:plasma membrane"/>
    <property type="evidence" value="ECO:0007669"/>
    <property type="project" value="UniProtKB-SubCell"/>
</dbReference>
<evidence type="ECO:0000313" key="17">
    <source>
        <dbReference type="RefSeq" id="XP_030042470.1"/>
    </source>
</evidence>
<dbReference type="SUPFAM" id="SSF81321">
    <property type="entry name" value="Family A G protein-coupled receptor-like"/>
    <property type="match status" value="1"/>
</dbReference>
<dbReference type="InterPro" id="IPR050939">
    <property type="entry name" value="Olfactory_GPCR1"/>
</dbReference>
<dbReference type="Proteomes" id="UP000515156">
    <property type="component" value="Chromosome 14"/>
</dbReference>
<dbReference type="PRINTS" id="PR00245">
    <property type="entry name" value="OLFACTORYR"/>
</dbReference>
<dbReference type="RefSeq" id="XP_030042470.1">
    <property type="nucleotide sequence ID" value="XM_030186610.1"/>
</dbReference>
<dbReference type="InParanoid" id="A0A6P7WW37"/>
<evidence type="ECO:0000256" key="10">
    <source>
        <dbReference type="ARBA" id="ARBA00023170"/>
    </source>
</evidence>
<evidence type="ECO:0000259" key="15">
    <source>
        <dbReference type="PROSITE" id="PS50262"/>
    </source>
</evidence>
<evidence type="ECO:0000256" key="1">
    <source>
        <dbReference type="ARBA" id="ARBA00004651"/>
    </source>
</evidence>
<sequence>MGRGNHTAVIEFHLIGFPTDDRMGIFLLLLFSAIYILTISGNVAIIAIIRVDPRLHTPMYFFLGNFSFMEIWYTSVTIPKMLRDFLVAEKTISINGCITQCYFFFMLGAIENYLLAVMAYDRYLAICNPLRYATIMIPQLCYLLAFGSWIVSFLGSLFPIFSLSRLSFCGPNQINHFFCDVVPLLSLSCTDTSLLKIYFFSMLWMIVFSCLLFTIVSYANILFTILRIPSESGQQKAFSTCGSHLTVVIIYYGSVIFMYVRPPGKHTFQSDKVVSIFYAVVTPLLNPIIYSLRNKEVKQSLIKTLGRRTIAMN</sequence>
<evidence type="ECO:0000256" key="4">
    <source>
        <dbReference type="ARBA" id="ARBA00022692"/>
    </source>
</evidence>
<evidence type="ECO:0000256" key="14">
    <source>
        <dbReference type="RuleBase" id="RU363047"/>
    </source>
</evidence>
<evidence type="ECO:0000256" key="8">
    <source>
        <dbReference type="ARBA" id="ARBA00023136"/>
    </source>
</evidence>
<keyword evidence="8 14" id="KW-0472">Membrane</keyword>
<evidence type="ECO:0000256" key="5">
    <source>
        <dbReference type="ARBA" id="ARBA00022725"/>
    </source>
</evidence>
<keyword evidence="11" id="KW-0325">Glycoprotein</keyword>
<dbReference type="CDD" id="cd13954">
    <property type="entry name" value="7tmA_OR"/>
    <property type="match status" value="1"/>
</dbReference>
<keyword evidence="3 14" id="KW-0716">Sensory transduction</keyword>
<evidence type="ECO:0000256" key="2">
    <source>
        <dbReference type="ARBA" id="ARBA00022475"/>
    </source>
</evidence>
<feature type="transmembrane region" description="Helical" evidence="14">
    <location>
        <begin position="197"/>
        <end position="225"/>
    </location>
</feature>